<name>A0ABT9T2R4_9GAMM</name>
<evidence type="ECO:0000313" key="2">
    <source>
        <dbReference type="EMBL" id="MDQ0011566.1"/>
    </source>
</evidence>
<evidence type="ECO:0000313" key="3">
    <source>
        <dbReference type="Proteomes" id="UP001237737"/>
    </source>
</evidence>
<gene>
    <name evidence="2" type="ORF">J2T07_003780</name>
</gene>
<protein>
    <submittedName>
        <fullName evidence="2">Uncharacterized protein</fullName>
    </submittedName>
</protein>
<evidence type="ECO:0000256" key="1">
    <source>
        <dbReference type="SAM" id="MobiDB-lite"/>
    </source>
</evidence>
<sequence length="142" mass="15469">MYTMMPASVPPSPSLEPSANRTEKNNAVTKAEATTPDGIERIDFAHMTLKTVEATVNDLYFSGRITFDELSAIMQVVILPVDGIAGSDEWNATPAHINRDDIDAWIDAATKRGSHQEAATYRRARALIDALDGQPLRLSVTA</sequence>
<dbReference type="RefSeq" id="WP_306852274.1">
    <property type="nucleotide sequence ID" value="NZ_JAUSSK010000006.1"/>
</dbReference>
<organism evidence="2 3">
    <name type="scientific">Luteibacter jiangsuensis</name>
    <dbReference type="NCBI Taxonomy" id="637577"/>
    <lineage>
        <taxon>Bacteria</taxon>
        <taxon>Pseudomonadati</taxon>
        <taxon>Pseudomonadota</taxon>
        <taxon>Gammaproteobacteria</taxon>
        <taxon>Lysobacterales</taxon>
        <taxon>Rhodanobacteraceae</taxon>
        <taxon>Luteibacter</taxon>
    </lineage>
</organism>
<reference evidence="2 3" key="1">
    <citation type="submission" date="2023-07" db="EMBL/GenBank/DDBJ databases">
        <title>Sorghum-associated microbial communities from plants grown in Nebraska, USA.</title>
        <authorList>
            <person name="Schachtman D."/>
        </authorList>
    </citation>
    <scope>NUCLEOTIDE SEQUENCE [LARGE SCALE GENOMIC DNA]</scope>
    <source>
        <strain evidence="2 3">CC60</strain>
    </source>
</reference>
<dbReference type="Proteomes" id="UP001237737">
    <property type="component" value="Unassembled WGS sequence"/>
</dbReference>
<accession>A0ABT9T2R4</accession>
<comment type="caution">
    <text evidence="2">The sequence shown here is derived from an EMBL/GenBank/DDBJ whole genome shotgun (WGS) entry which is preliminary data.</text>
</comment>
<proteinExistence type="predicted"/>
<keyword evidence="3" id="KW-1185">Reference proteome</keyword>
<dbReference type="EMBL" id="JAUSSK010000006">
    <property type="protein sequence ID" value="MDQ0011566.1"/>
    <property type="molecule type" value="Genomic_DNA"/>
</dbReference>
<feature type="region of interest" description="Disordered" evidence="1">
    <location>
        <begin position="1"/>
        <end position="33"/>
    </location>
</feature>
<feature type="compositionally biased region" description="Polar residues" evidence="1">
    <location>
        <begin position="15"/>
        <end position="28"/>
    </location>
</feature>